<evidence type="ECO:0000259" key="1">
    <source>
        <dbReference type="Pfam" id="PF03184"/>
    </source>
</evidence>
<evidence type="ECO:0000313" key="3">
    <source>
        <dbReference type="Proteomes" id="UP000276215"/>
    </source>
</evidence>
<feature type="non-terminal residue" evidence="2">
    <location>
        <position position="1"/>
    </location>
</feature>
<accession>A0A3N4JZE5</accession>
<dbReference type="STRING" id="1336337.A0A3N4JZE5"/>
<dbReference type="Proteomes" id="UP000276215">
    <property type="component" value="Unassembled WGS sequence"/>
</dbReference>
<organism evidence="2 3">
    <name type="scientific">Choiromyces venosus 120613-1</name>
    <dbReference type="NCBI Taxonomy" id="1336337"/>
    <lineage>
        <taxon>Eukaryota</taxon>
        <taxon>Fungi</taxon>
        <taxon>Dikarya</taxon>
        <taxon>Ascomycota</taxon>
        <taxon>Pezizomycotina</taxon>
        <taxon>Pezizomycetes</taxon>
        <taxon>Pezizales</taxon>
        <taxon>Tuberaceae</taxon>
        <taxon>Choiromyces</taxon>
    </lineage>
</organism>
<dbReference type="AlphaFoldDB" id="A0A3N4JZE5"/>
<keyword evidence="3" id="KW-1185">Reference proteome</keyword>
<reference evidence="2 3" key="1">
    <citation type="journal article" date="2018" name="Nat. Ecol. Evol.">
        <title>Pezizomycetes genomes reveal the molecular basis of ectomycorrhizal truffle lifestyle.</title>
        <authorList>
            <person name="Murat C."/>
            <person name="Payen T."/>
            <person name="Noel B."/>
            <person name="Kuo A."/>
            <person name="Morin E."/>
            <person name="Chen J."/>
            <person name="Kohler A."/>
            <person name="Krizsan K."/>
            <person name="Balestrini R."/>
            <person name="Da Silva C."/>
            <person name="Montanini B."/>
            <person name="Hainaut M."/>
            <person name="Levati E."/>
            <person name="Barry K.W."/>
            <person name="Belfiori B."/>
            <person name="Cichocki N."/>
            <person name="Clum A."/>
            <person name="Dockter R.B."/>
            <person name="Fauchery L."/>
            <person name="Guy J."/>
            <person name="Iotti M."/>
            <person name="Le Tacon F."/>
            <person name="Lindquist E.A."/>
            <person name="Lipzen A."/>
            <person name="Malagnac F."/>
            <person name="Mello A."/>
            <person name="Molinier V."/>
            <person name="Miyauchi S."/>
            <person name="Poulain J."/>
            <person name="Riccioni C."/>
            <person name="Rubini A."/>
            <person name="Sitrit Y."/>
            <person name="Splivallo R."/>
            <person name="Traeger S."/>
            <person name="Wang M."/>
            <person name="Zifcakova L."/>
            <person name="Wipf D."/>
            <person name="Zambonelli A."/>
            <person name="Paolocci F."/>
            <person name="Nowrousian M."/>
            <person name="Ottonello S."/>
            <person name="Baldrian P."/>
            <person name="Spatafora J.W."/>
            <person name="Henrissat B."/>
            <person name="Nagy L.G."/>
            <person name="Aury J.M."/>
            <person name="Wincker P."/>
            <person name="Grigoriev I.V."/>
            <person name="Bonfante P."/>
            <person name="Martin F.M."/>
        </authorList>
    </citation>
    <scope>NUCLEOTIDE SEQUENCE [LARGE SCALE GENOMIC DNA]</scope>
    <source>
        <strain evidence="2 3">120613-1</strain>
    </source>
</reference>
<feature type="domain" description="DDE-1" evidence="1">
    <location>
        <begin position="1"/>
        <end position="60"/>
    </location>
</feature>
<name>A0A3N4JZE5_9PEZI</name>
<dbReference type="GO" id="GO:0003676">
    <property type="term" value="F:nucleic acid binding"/>
    <property type="evidence" value="ECO:0007669"/>
    <property type="project" value="InterPro"/>
</dbReference>
<proteinExistence type="predicted"/>
<dbReference type="OrthoDB" id="5071101at2759"/>
<protein>
    <recommendedName>
        <fullName evidence="1">DDE-1 domain-containing protein</fullName>
    </recommendedName>
</protein>
<gene>
    <name evidence="2" type="ORF">L873DRAFT_1673859</name>
</gene>
<dbReference type="Pfam" id="PF03184">
    <property type="entry name" value="DDE_1"/>
    <property type="match status" value="1"/>
</dbReference>
<dbReference type="EMBL" id="ML120368">
    <property type="protein sequence ID" value="RPB02439.1"/>
    <property type="molecule type" value="Genomic_DNA"/>
</dbReference>
<sequence>LLLFDGHNSHVNSWFLDYCVENKIVPYCLPPHTTHHLQPLDVSIFGPYKYQYQRELTQHEYRVSKDNFYEILMATRHISFMPSNITSSFQNTGLIVVNRDIILSKILAPSTILSSSSPSENLQ</sequence>
<evidence type="ECO:0000313" key="2">
    <source>
        <dbReference type="EMBL" id="RPB02439.1"/>
    </source>
</evidence>
<dbReference type="InterPro" id="IPR004875">
    <property type="entry name" value="DDE_SF_endonuclease_dom"/>
</dbReference>